<dbReference type="Proteomes" id="UP000030518">
    <property type="component" value="Unassembled WGS sequence"/>
</dbReference>
<sequence>MTSNLLNVYRCYQGHYLLQRGPVIDALRGSQVNWLGVLEPDLLDPTLRRRVEHELQSRAFALLTAAQFYDPNRGRQLSH</sequence>
<evidence type="ECO:0000313" key="1">
    <source>
        <dbReference type="EMBL" id="KGQ19414.1"/>
    </source>
</evidence>
<proteinExistence type="predicted"/>
<protein>
    <submittedName>
        <fullName evidence="1">Uncharacterized protein</fullName>
    </submittedName>
</protein>
<evidence type="ECO:0000313" key="2">
    <source>
        <dbReference type="Proteomes" id="UP000030518"/>
    </source>
</evidence>
<gene>
    <name evidence="1" type="ORF">LF41_3066</name>
</gene>
<comment type="caution">
    <text evidence="1">The sequence shown here is derived from an EMBL/GenBank/DDBJ whole genome shotgun (WGS) entry which is preliminary data.</text>
</comment>
<dbReference type="AlphaFoldDB" id="A0A0A2X2E4"/>
<name>A0A0A2X2E4_9GAMM</name>
<reference evidence="1 2" key="1">
    <citation type="submission" date="2014-09" db="EMBL/GenBank/DDBJ databases">
        <title>Genome sequences of Lysobacter dokdonensis DS-58.</title>
        <authorList>
            <person name="Kim J.F."/>
            <person name="Kwak M.-J."/>
        </authorList>
    </citation>
    <scope>NUCLEOTIDE SEQUENCE [LARGE SCALE GENOMIC DNA]</scope>
    <source>
        <strain evidence="1 2">DS-58</strain>
    </source>
</reference>
<accession>A0A0A2X2E4</accession>
<dbReference type="PATRIC" id="fig|1300345.3.peg.1606"/>
<dbReference type="RefSeq" id="WP_036168427.1">
    <property type="nucleotide sequence ID" value="NZ_JRKJ01000008.1"/>
</dbReference>
<dbReference type="EMBL" id="JRKJ01000008">
    <property type="protein sequence ID" value="KGQ19414.1"/>
    <property type="molecule type" value="Genomic_DNA"/>
</dbReference>
<dbReference type="STRING" id="1300345.LF41_3066"/>
<keyword evidence="2" id="KW-1185">Reference proteome</keyword>
<organism evidence="1 2">
    <name type="scientific">Lysobacter dokdonensis DS-58</name>
    <dbReference type="NCBI Taxonomy" id="1300345"/>
    <lineage>
        <taxon>Bacteria</taxon>
        <taxon>Pseudomonadati</taxon>
        <taxon>Pseudomonadota</taxon>
        <taxon>Gammaproteobacteria</taxon>
        <taxon>Lysobacterales</taxon>
        <taxon>Lysobacteraceae</taxon>
        <taxon>Noviluteimonas</taxon>
    </lineage>
</organism>